<accession>A0AAV4CET5</accession>
<dbReference type="Proteomes" id="UP000735302">
    <property type="component" value="Unassembled WGS sequence"/>
</dbReference>
<reference evidence="2 3" key="1">
    <citation type="journal article" date="2021" name="Elife">
        <title>Chloroplast acquisition without the gene transfer in kleptoplastic sea slugs, Plakobranchus ocellatus.</title>
        <authorList>
            <person name="Maeda T."/>
            <person name="Takahashi S."/>
            <person name="Yoshida T."/>
            <person name="Shimamura S."/>
            <person name="Takaki Y."/>
            <person name="Nagai Y."/>
            <person name="Toyoda A."/>
            <person name="Suzuki Y."/>
            <person name="Arimoto A."/>
            <person name="Ishii H."/>
            <person name="Satoh N."/>
            <person name="Nishiyama T."/>
            <person name="Hasebe M."/>
            <person name="Maruyama T."/>
            <person name="Minagawa J."/>
            <person name="Obokata J."/>
            <person name="Shigenobu S."/>
        </authorList>
    </citation>
    <scope>NUCLEOTIDE SEQUENCE [LARGE SCALE GENOMIC DNA]</scope>
</reference>
<evidence type="ECO:0000313" key="2">
    <source>
        <dbReference type="EMBL" id="GFO29857.1"/>
    </source>
</evidence>
<sequence length="183" mass="20945">MDFSPTVRQSFPCQQPSGPKIDTHDVYPGVIMGGTTLDPKHNVGKRTPTECVDHGRFTGSRHRWSSEASSYANHFDRHSFIVRNTYINSYRKSHFTRLNSIKGKGFFSQPVSKHRGGAELWFEPKTLEPSARQFNSSTMYWGKESNEADCAGDNSFFPKLRRYQNSMYLKYLNGQSERVTGYA</sequence>
<protein>
    <recommendedName>
        <fullName evidence="4">Domain of unknown function with conserved HDNR motif domain-containing protein</fullName>
    </recommendedName>
</protein>
<feature type="region of interest" description="Disordered" evidence="1">
    <location>
        <begin position="1"/>
        <end position="23"/>
    </location>
</feature>
<gene>
    <name evidence="2" type="ORF">PoB_005636200</name>
</gene>
<organism evidence="2 3">
    <name type="scientific">Plakobranchus ocellatus</name>
    <dbReference type="NCBI Taxonomy" id="259542"/>
    <lineage>
        <taxon>Eukaryota</taxon>
        <taxon>Metazoa</taxon>
        <taxon>Spiralia</taxon>
        <taxon>Lophotrochozoa</taxon>
        <taxon>Mollusca</taxon>
        <taxon>Gastropoda</taxon>
        <taxon>Heterobranchia</taxon>
        <taxon>Euthyneura</taxon>
        <taxon>Panpulmonata</taxon>
        <taxon>Sacoglossa</taxon>
        <taxon>Placobranchoidea</taxon>
        <taxon>Plakobranchidae</taxon>
        <taxon>Plakobranchus</taxon>
    </lineage>
</organism>
<comment type="caution">
    <text evidence="2">The sequence shown here is derived from an EMBL/GenBank/DDBJ whole genome shotgun (WGS) entry which is preliminary data.</text>
</comment>
<evidence type="ECO:0000313" key="3">
    <source>
        <dbReference type="Proteomes" id="UP000735302"/>
    </source>
</evidence>
<keyword evidence="3" id="KW-1185">Reference proteome</keyword>
<dbReference type="EMBL" id="BLXT01006199">
    <property type="protein sequence ID" value="GFO29857.1"/>
    <property type="molecule type" value="Genomic_DNA"/>
</dbReference>
<name>A0AAV4CET5_9GAST</name>
<evidence type="ECO:0008006" key="4">
    <source>
        <dbReference type="Google" id="ProtNLM"/>
    </source>
</evidence>
<feature type="compositionally biased region" description="Polar residues" evidence="1">
    <location>
        <begin position="1"/>
        <end position="17"/>
    </location>
</feature>
<evidence type="ECO:0000256" key="1">
    <source>
        <dbReference type="SAM" id="MobiDB-lite"/>
    </source>
</evidence>
<dbReference type="AlphaFoldDB" id="A0AAV4CET5"/>
<proteinExistence type="predicted"/>